<feature type="domain" description="Flagellar basal-body/hook protein C-terminal" evidence="6">
    <location>
        <begin position="558"/>
        <end position="602"/>
    </location>
</feature>
<organism evidence="8 9">
    <name type="scientific">Pelosinus propionicus DSM 13327</name>
    <dbReference type="NCBI Taxonomy" id="1123291"/>
    <lineage>
        <taxon>Bacteria</taxon>
        <taxon>Bacillati</taxon>
        <taxon>Bacillota</taxon>
        <taxon>Negativicutes</taxon>
        <taxon>Selenomonadales</taxon>
        <taxon>Sporomusaceae</taxon>
        <taxon>Pelosinus</taxon>
    </lineage>
</organism>
<feature type="domain" description="Flagellar basal body rod protein N-terminal" evidence="5">
    <location>
        <begin position="5"/>
        <end position="35"/>
    </location>
</feature>
<sequence>MMRSLYAAVSGLKGNQTYMDVIGNNIANVNTTGFKASNVTFQDMLSQTLQGASSPQGTQGGTNPMQIGLGVGVGSISTNFTDGSTQSTGISTNLAISGDGFFVVGTSTNQMYTRSGDFTTDTLGNLVNSAGYSVLGWQANASGVVDTTQPISALQIPVGSTMPAKVSTTITLAGNLNASATALDPAAVAADAATVATDATTAVTNATNAVTAANALKAAADAAVTANSTTETLAAQVAATDALTAANAAKASADAAKIAADAAKTAADALVAGTGTAAEALTAAKASATAAATAKTKATAVVTATTAATVAASTAESATGAHPTTTAVVTAAGSLSTAANSSVTSTTALSDASSTAVTSATAAAENDSAQPISYDLYDTQGNKYTLTGSITKTGVNTWTFTPSEEIIGGTDGKTTVAHVSGGSSIIKFNADGTFDTSTVFNALTIDPTGGPYEGAGAFTVQPSGSTMTQNGSDSTAKISNTDGYAAGTLNGKTIGTDGVIMGSFTNGKTQAIGQVALAVFNNPDGLLSAGGNLYTKTTNSGEAQIGAAGTGGRGKFTPGSLEMSNVDLAQQFTNMIVAQRAFQANSKIITTDDNMLEELVNLKR</sequence>
<dbReference type="InterPro" id="IPR019776">
    <property type="entry name" value="Flagellar_basal_body_rod_CS"/>
</dbReference>
<dbReference type="InterPro" id="IPR053967">
    <property type="entry name" value="LlgE_F_G-like_D1"/>
</dbReference>
<keyword evidence="8" id="KW-0969">Cilium</keyword>
<dbReference type="InterPro" id="IPR037058">
    <property type="entry name" value="Falgellar_hook_FlgE_sf"/>
</dbReference>
<dbReference type="InterPro" id="IPR001444">
    <property type="entry name" value="Flag_bb_rod_N"/>
</dbReference>
<protein>
    <recommendedName>
        <fullName evidence="4">Flagellar hook protein FlgE</fullName>
    </recommendedName>
</protein>
<dbReference type="GO" id="GO:0071978">
    <property type="term" value="P:bacterial-type flagellum-dependent swarming motility"/>
    <property type="evidence" value="ECO:0007669"/>
    <property type="project" value="TreeGrafter"/>
</dbReference>
<dbReference type="InterPro" id="IPR037925">
    <property type="entry name" value="FlgE/F/G-like"/>
</dbReference>
<dbReference type="STRING" id="1123291.SAMN04490355_101527"/>
<dbReference type="GO" id="GO:0005829">
    <property type="term" value="C:cytosol"/>
    <property type="evidence" value="ECO:0007669"/>
    <property type="project" value="TreeGrafter"/>
</dbReference>
<evidence type="ECO:0000313" key="9">
    <source>
        <dbReference type="Proteomes" id="UP000199520"/>
    </source>
</evidence>
<evidence type="ECO:0000259" key="6">
    <source>
        <dbReference type="Pfam" id="PF06429"/>
    </source>
</evidence>
<dbReference type="EMBL" id="FOTS01000015">
    <property type="protein sequence ID" value="SFL72212.1"/>
    <property type="molecule type" value="Genomic_DNA"/>
</dbReference>
<evidence type="ECO:0000256" key="2">
    <source>
        <dbReference type="ARBA" id="ARBA00009677"/>
    </source>
</evidence>
<evidence type="ECO:0000259" key="5">
    <source>
        <dbReference type="Pfam" id="PF00460"/>
    </source>
</evidence>
<dbReference type="Gene3D" id="2.60.98.20">
    <property type="entry name" value="Flagellar hook protein FlgE"/>
    <property type="match status" value="1"/>
</dbReference>
<dbReference type="GO" id="GO:0009424">
    <property type="term" value="C:bacterial-type flagellum hook"/>
    <property type="evidence" value="ECO:0007669"/>
    <property type="project" value="TreeGrafter"/>
</dbReference>
<accession>A0A1I4K0A5</accession>
<comment type="function">
    <text evidence="4">A flexible structure which links the flagellar filament to the drive apparatus in the basal body.</text>
</comment>
<dbReference type="Pfam" id="PF22692">
    <property type="entry name" value="LlgE_F_G_D1"/>
    <property type="match status" value="1"/>
</dbReference>
<evidence type="ECO:0000256" key="1">
    <source>
        <dbReference type="ARBA" id="ARBA00004117"/>
    </source>
</evidence>
<dbReference type="PROSITE" id="PS00588">
    <property type="entry name" value="FLAGELLA_BB_ROD"/>
    <property type="match status" value="1"/>
</dbReference>
<evidence type="ECO:0000256" key="3">
    <source>
        <dbReference type="ARBA" id="ARBA00023143"/>
    </source>
</evidence>
<keyword evidence="8" id="KW-0282">Flagellum</keyword>
<dbReference type="OrthoDB" id="9804559at2"/>
<dbReference type="InterPro" id="IPR010930">
    <property type="entry name" value="Flg_bb/hook_C_dom"/>
</dbReference>
<dbReference type="SUPFAM" id="SSF117143">
    <property type="entry name" value="Flagellar hook protein flgE"/>
    <property type="match status" value="1"/>
</dbReference>
<dbReference type="AlphaFoldDB" id="A0A1I4K0A5"/>
<reference evidence="9" key="1">
    <citation type="submission" date="2016-10" db="EMBL/GenBank/DDBJ databases">
        <authorList>
            <person name="Varghese N."/>
            <person name="Submissions S."/>
        </authorList>
    </citation>
    <scope>NUCLEOTIDE SEQUENCE [LARGE SCALE GENOMIC DNA]</scope>
    <source>
        <strain evidence="9">DSM 13327</strain>
    </source>
</reference>
<dbReference type="Pfam" id="PF00460">
    <property type="entry name" value="Flg_bb_rod"/>
    <property type="match status" value="1"/>
</dbReference>
<keyword evidence="3 4" id="KW-0975">Bacterial flagellum</keyword>
<feature type="domain" description="Flagellar hook protein FlgE/F/G-like D1" evidence="7">
    <location>
        <begin position="95"/>
        <end position="172"/>
    </location>
</feature>
<comment type="subcellular location">
    <subcellularLocation>
        <location evidence="1 4">Bacterial flagellum basal body</location>
    </subcellularLocation>
</comment>
<name>A0A1I4K0A5_9FIRM</name>
<dbReference type="RefSeq" id="WP_090936016.1">
    <property type="nucleotide sequence ID" value="NZ_FOTS01000015.1"/>
</dbReference>
<dbReference type="PANTHER" id="PTHR30435">
    <property type="entry name" value="FLAGELLAR PROTEIN"/>
    <property type="match status" value="1"/>
</dbReference>
<dbReference type="GO" id="GO:0009425">
    <property type="term" value="C:bacterial-type flagellum basal body"/>
    <property type="evidence" value="ECO:0007669"/>
    <property type="project" value="UniProtKB-SubCell"/>
</dbReference>
<dbReference type="InterPro" id="IPR020013">
    <property type="entry name" value="Flagellar_FlgE/F/G"/>
</dbReference>
<dbReference type="NCBIfam" id="TIGR03506">
    <property type="entry name" value="FlgEFG_subfam"/>
    <property type="match status" value="2"/>
</dbReference>
<dbReference type="Proteomes" id="UP000199520">
    <property type="component" value="Unassembled WGS sequence"/>
</dbReference>
<evidence type="ECO:0000259" key="7">
    <source>
        <dbReference type="Pfam" id="PF22692"/>
    </source>
</evidence>
<evidence type="ECO:0000256" key="4">
    <source>
        <dbReference type="RuleBase" id="RU362116"/>
    </source>
</evidence>
<dbReference type="Pfam" id="PF06429">
    <property type="entry name" value="Flg_bbr_C"/>
    <property type="match status" value="1"/>
</dbReference>
<proteinExistence type="inferred from homology"/>
<dbReference type="PANTHER" id="PTHR30435:SF1">
    <property type="entry name" value="FLAGELLAR HOOK PROTEIN FLGE"/>
    <property type="match status" value="1"/>
</dbReference>
<comment type="similarity">
    <text evidence="2 4">Belongs to the flagella basal body rod proteins family.</text>
</comment>
<gene>
    <name evidence="8" type="ORF">SAMN04490355_101527</name>
</gene>
<evidence type="ECO:0000313" key="8">
    <source>
        <dbReference type="EMBL" id="SFL72212.1"/>
    </source>
</evidence>
<keyword evidence="8" id="KW-0966">Cell projection</keyword>
<keyword evidence="9" id="KW-1185">Reference proteome</keyword>